<accession>A0A840Q394</accession>
<evidence type="ECO:0000256" key="1">
    <source>
        <dbReference type="ARBA" id="ARBA00006219"/>
    </source>
</evidence>
<evidence type="ECO:0000256" key="9">
    <source>
        <dbReference type="PIRSR" id="PIRSR000706-2"/>
    </source>
</evidence>
<evidence type="ECO:0000256" key="4">
    <source>
        <dbReference type="ARBA" id="ARBA00022777"/>
    </source>
</evidence>
<evidence type="ECO:0000256" key="2">
    <source>
        <dbReference type="ARBA" id="ARBA00022679"/>
    </source>
</evidence>
<dbReference type="GO" id="GO:0046872">
    <property type="term" value="F:metal ion binding"/>
    <property type="evidence" value="ECO:0007669"/>
    <property type="project" value="UniProtKB-KW"/>
</dbReference>
<dbReference type="InterPro" id="IPR051678">
    <property type="entry name" value="AGP_Transferase"/>
</dbReference>
<evidence type="ECO:0000256" key="3">
    <source>
        <dbReference type="ARBA" id="ARBA00022741"/>
    </source>
</evidence>
<proteinExistence type="inferred from homology"/>
<dbReference type="GO" id="GO:0046677">
    <property type="term" value="P:response to antibiotic"/>
    <property type="evidence" value="ECO:0007669"/>
    <property type="project" value="UniProtKB-KW"/>
</dbReference>
<evidence type="ECO:0000256" key="8">
    <source>
        <dbReference type="PIRSR" id="PIRSR000706-1"/>
    </source>
</evidence>
<organism evidence="11 12">
    <name type="scientific">Saccharopolyspora phatthalungensis</name>
    <dbReference type="NCBI Taxonomy" id="664693"/>
    <lineage>
        <taxon>Bacteria</taxon>
        <taxon>Bacillati</taxon>
        <taxon>Actinomycetota</taxon>
        <taxon>Actinomycetes</taxon>
        <taxon>Pseudonocardiales</taxon>
        <taxon>Pseudonocardiaceae</taxon>
        <taxon>Saccharopolyspora</taxon>
    </lineage>
</organism>
<keyword evidence="3 7" id="KW-0547">Nucleotide-binding</keyword>
<keyword evidence="6 7" id="KW-0046">Antibiotic resistance</keyword>
<keyword evidence="2 7" id="KW-0808">Transferase</keyword>
<feature type="active site" description="Proton acceptor" evidence="8">
    <location>
        <position position="180"/>
    </location>
</feature>
<gene>
    <name evidence="11" type="ORF">BJ970_002500</name>
</gene>
<dbReference type="Proteomes" id="UP000584374">
    <property type="component" value="Unassembled WGS sequence"/>
</dbReference>
<feature type="binding site" evidence="9">
    <location>
        <position position="185"/>
    </location>
    <ligand>
        <name>Mg(2+)</name>
        <dbReference type="ChEBI" id="CHEBI:18420"/>
    </ligand>
</feature>
<dbReference type="InterPro" id="IPR024165">
    <property type="entry name" value="Kan/Strep_kinase"/>
</dbReference>
<evidence type="ECO:0000256" key="6">
    <source>
        <dbReference type="ARBA" id="ARBA00023251"/>
    </source>
</evidence>
<dbReference type="EC" id="2.7.1.95" evidence="11"/>
<dbReference type="GO" id="GO:0008910">
    <property type="term" value="F:kanamycin kinase activity"/>
    <property type="evidence" value="ECO:0007669"/>
    <property type="project" value="UniProtKB-EC"/>
</dbReference>
<comment type="caution">
    <text evidence="11">The sequence shown here is derived from an EMBL/GenBank/DDBJ whole genome shotgun (WGS) entry which is preliminary data.</text>
</comment>
<keyword evidence="4 7" id="KW-0418">Kinase</keyword>
<dbReference type="Gene3D" id="3.30.200.20">
    <property type="entry name" value="Phosphorylase Kinase, domain 1"/>
    <property type="match status" value="1"/>
</dbReference>
<dbReference type="CDD" id="cd05150">
    <property type="entry name" value="APH"/>
    <property type="match status" value="1"/>
</dbReference>
<feature type="domain" description="Aminoglycoside phosphotransferase" evidence="10">
    <location>
        <begin position="25"/>
        <end position="242"/>
    </location>
</feature>
<dbReference type="GO" id="GO:0005524">
    <property type="term" value="F:ATP binding"/>
    <property type="evidence" value="ECO:0007669"/>
    <property type="project" value="UniProtKB-KW"/>
</dbReference>
<comment type="similarity">
    <text evidence="1 7">Belongs to the aminoglycoside phosphotransferase family.</text>
</comment>
<dbReference type="PANTHER" id="PTHR21310">
    <property type="entry name" value="AMINOGLYCOSIDE PHOSPHOTRANSFERASE-RELATED-RELATED"/>
    <property type="match status" value="1"/>
</dbReference>
<keyword evidence="12" id="KW-1185">Reference proteome</keyword>
<evidence type="ECO:0000313" key="11">
    <source>
        <dbReference type="EMBL" id="MBB5154966.1"/>
    </source>
</evidence>
<dbReference type="RefSeq" id="WP_184726393.1">
    <property type="nucleotide sequence ID" value="NZ_JACHIW010000001.1"/>
</dbReference>
<dbReference type="PANTHER" id="PTHR21310:SF41">
    <property type="entry name" value="3'-PHOSPHOTRANSFERASE, PUTATIVE-RELATED"/>
    <property type="match status" value="1"/>
</dbReference>
<dbReference type="InterPro" id="IPR011009">
    <property type="entry name" value="Kinase-like_dom_sf"/>
</dbReference>
<dbReference type="Gene3D" id="3.90.1200.10">
    <property type="match status" value="1"/>
</dbReference>
<dbReference type="PIRSF" id="PIRSF000706">
    <property type="entry name" value="Kanamycin_kin"/>
    <property type="match status" value="1"/>
</dbReference>
<keyword evidence="5 7" id="KW-0067">ATP-binding</keyword>
<dbReference type="EMBL" id="JACHIW010000001">
    <property type="protein sequence ID" value="MBB5154966.1"/>
    <property type="molecule type" value="Genomic_DNA"/>
</dbReference>
<reference evidence="11 12" key="1">
    <citation type="submission" date="2020-08" db="EMBL/GenBank/DDBJ databases">
        <title>Sequencing the genomes of 1000 actinobacteria strains.</title>
        <authorList>
            <person name="Klenk H.-P."/>
        </authorList>
    </citation>
    <scope>NUCLEOTIDE SEQUENCE [LARGE SCALE GENOMIC DNA]</scope>
    <source>
        <strain evidence="11 12">DSM 45584</strain>
    </source>
</reference>
<dbReference type="SUPFAM" id="SSF56112">
    <property type="entry name" value="Protein kinase-like (PK-like)"/>
    <property type="match status" value="1"/>
</dbReference>
<dbReference type="Pfam" id="PF01636">
    <property type="entry name" value="APH"/>
    <property type="match status" value="1"/>
</dbReference>
<evidence type="ECO:0000256" key="7">
    <source>
        <dbReference type="PIRNR" id="PIRNR000706"/>
    </source>
</evidence>
<name>A0A840Q394_9PSEU</name>
<evidence type="ECO:0000313" key="12">
    <source>
        <dbReference type="Proteomes" id="UP000584374"/>
    </source>
</evidence>
<dbReference type="AlphaFoldDB" id="A0A840Q394"/>
<feature type="binding site" evidence="9">
    <location>
        <position position="199"/>
    </location>
    <ligand>
        <name>Mg(2+)</name>
        <dbReference type="ChEBI" id="CHEBI:18420"/>
    </ligand>
</feature>
<evidence type="ECO:0000259" key="10">
    <source>
        <dbReference type="Pfam" id="PF01636"/>
    </source>
</evidence>
<evidence type="ECO:0000256" key="5">
    <source>
        <dbReference type="ARBA" id="ARBA00022840"/>
    </source>
</evidence>
<sequence>MPARVRTLARGRAVTPVWRNQLGGLTFEVQSDARREFIKWAPTGSDTALKPEIARLRWAASYMDVPKVLDYGSDDAGTWLITEGVPGYNAVCDRWKAEPKTAVIAIGEGLRALHDTLPVNECPFSWTAETRLAEVHRLAAQGRLGPAHWHPEHQALDVRTAVQIADQPPPIDKLVVCHGDACAPNTLIGDDGNWTGHVDFGSLGVADRWADLAIATWSTQWNYGPGWERRLLDAYGIDPDPIRTAYYRLLWDLGP</sequence>
<dbReference type="InterPro" id="IPR002575">
    <property type="entry name" value="Aminoglycoside_PTrfase"/>
</dbReference>
<keyword evidence="9" id="KW-0479">Metal-binding</keyword>
<keyword evidence="9" id="KW-0460">Magnesium</keyword>
<protein>
    <submittedName>
        <fullName evidence="11">Kanamycin kinase</fullName>
        <ecNumber evidence="11">2.7.1.95</ecNumber>
    </submittedName>
</protein>